<proteinExistence type="predicted"/>
<evidence type="ECO:0000313" key="2">
    <source>
        <dbReference type="Proteomes" id="UP000236151"/>
    </source>
</evidence>
<sequence length="259" mass="29590">MEIALTAERRLEKGQDVICPVILDYEYKVLDPDDEKVMIDTAECLAETFAGTYIDGVRVSEPMVNACNLSKEAMFEFTMGYLKNVADQGLCYVALDRETGRVVGALACEDFNPDEEPPVFEGDLEPMNIIIPFLTDLDERLVNTIHAKTGKRPTRNEYIHTFMAGVRLGKLKRFVVIRMFDMLIKEGRKRGYKGMFGEATNFKSMKMMTEYSGFHPVYDLSGKPILSLYSEHEVFKSIPPEISTDCRILYRPLFPEYDI</sequence>
<dbReference type="Proteomes" id="UP000236151">
    <property type="component" value="Unassembled WGS sequence"/>
</dbReference>
<comment type="caution">
    <text evidence="1">The sequence shown here is derived from an EMBL/GenBank/DDBJ whole genome shotgun (WGS) entry which is preliminary data.</text>
</comment>
<dbReference type="KEGG" id="cthd:CDO33_20135"/>
<name>A0A2K2FB39_9CLOT</name>
<protein>
    <recommendedName>
        <fullName evidence="3">N-acetyltransferase domain-containing protein</fullName>
    </recommendedName>
</protein>
<dbReference type="AlphaFoldDB" id="A0A2K2FB39"/>
<dbReference type="Gene3D" id="3.40.630.30">
    <property type="match status" value="1"/>
</dbReference>
<dbReference type="RefSeq" id="WP_103082226.1">
    <property type="nucleotide sequence ID" value="NZ_CP021850.1"/>
</dbReference>
<evidence type="ECO:0000313" key="1">
    <source>
        <dbReference type="EMBL" id="PNT97428.1"/>
    </source>
</evidence>
<reference evidence="1 2" key="1">
    <citation type="submission" date="2017-06" db="EMBL/GenBank/DDBJ databases">
        <title>Investigating the central metabolism of Clostridium thermosuccinogenes.</title>
        <authorList>
            <person name="Koendjbiharie J.G."/>
            <person name="van Kranenburg R."/>
        </authorList>
    </citation>
    <scope>NUCLEOTIDE SEQUENCE [LARGE SCALE GENOMIC DNA]</scope>
    <source>
        <strain evidence="1 2">DSM 5806</strain>
    </source>
</reference>
<dbReference type="EMBL" id="NIOJ01000037">
    <property type="protein sequence ID" value="PNT97428.1"/>
    <property type="molecule type" value="Genomic_DNA"/>
</dbReference>
<dbReference type="OrthoDB" id="2080303at2"/>
<accession>A0A2K2FB39</accession>
<keyword evidence="2" id="KW-1185">Reference proteome</keyword>
<gene>
    <name evidence="1" type="ORF">CDQ84_13330</name>
</gene>
<organism evidence="1 2">
    <name type="scientific">Clostridium thermosuccinogenes</name>
    <dbReference type="NCBI Taxonomy" id="84032"/>
    <lineage>
        <taxon>Bacteria</taxon>
        <taxon>Bacillati</taxon>
        <taxon>Bacillota</taxon>
        <taxon>Clostridia</taxon>
        <taxon>Eubacteriales</taxon>
        <taxon>Clostridiaceae</taxon>
        <taxon>Clostridium</taxon>
    </lineage>
</organism>
<evidence type="ECO:0008006" key="3">
    <source>
        <dbReference type="Google" id="ProtNLM"/>
    </source>
</evidence>